<accession>A0A7Z0EJA8</accession>
<sequence>MIRWTLPAALAAGRWALSRRRRRRRRARPVELVPWAVAGAAAGVSASVLAEHRRATLLRGRAVLVTGGSRGLGLRLAREFGSYGASVAVCGRDRDRLDRAVAGLAGRGIRAHGIQCDLADPEQARAMVEEAAERLGGLDVVVNNAGVLRVGPRATMTTADLEEAMAVMFWGPYHVARAAWERLRESQGSLVTITSIGGHLAPPHLWPYACAKAAQVALSEGLAAESLGTGVRVTTVVPGLMRTGSHRAVLFSGAPEREYAWFALCAGLPLLSMSADRAARRVVRATVRGHGYVVLTPAARLGMAAHGLAPGLTQRVSALAGWLLPAVPPEPEERPGTEAAVQGVPGQVLDALTALNEDAARRLNQPARAGSAPPGGGASEPDPGRSA</sequence>
<evidence type="ECO:0000313" key="6">
    <source>
        <dbReference type="EMBL" id="NYJ33128.1"/>
    </source>
</evidence>
<dbReference type="PANTHER" id="PTHR44196">
    <property type="entry name" value="DEHYDROGENASE/REDUCTASE SDR FAMILY MEMBER 7B"/>
    <property type="match status" value="1"/>
</dbReference>
<dbReference type="Gene3D" id="3.40.50.720">
    <property type="entry name" value="NAD(P)-binding Rossmann-like Domain"/>
    <property type="match status" value="1"/>
</dbReference>
<dbReference type="Proteomes" id="UP000572051">
    <property type="component" value="Unassembled WGS sequence"/>
</dbReference>
<dbReference type="RefSeq" id="WP_179821185.1">
    <property type="nucleotide sequence ID" value="NZ_JACCFS010000001.1"/>
</dbReference>
<dbReference type="CDD" id="cd05233">
    <property type="entry name" value="SDR_c"/>
    <property type="match status" value="1"/>
</dbReference>
<feature type="domain" description="Ketoreductase" evidence="5">
    <location>
        <begin position="61"/>
        <end position="244"/>
    </location>
</feature>
<proteinExistence type="inferred from homology"/>
<name>A0A7Z0EJA8_9ACTN</name>
<evidence type="ECO:0000256" key="2">
    <source>
        <dbReference type="ARBA" id="ARBA00023002"/>
    </source>
</evidence>
<keyword evidence="7" id="KW-1185">Reference proteome</keyword>
<evidence type="ECO:0000256" key="4">
    <source>
        <dbReference type="SAM" id="MobiDB-lite"/>
    </source>
</evidence>
<reference evidence="6 7" key="1">
    <citation type="submission" date="2020-07" db="EMBL/GenBank/DDBJ databases">
        <title>Sequencing the genomes of 1000 actinobacteria strains.</title>
        <authorList>
            <person name="Klenk H.-P."/>
        </authorList>
    </citation>
    <scope>NUCLEOTIDE SEQUENCE [LARGE SCALE GENOMIC DNA]</scope>
    <source>
        <strain evidence="6 7">DSM 44442</strain>
    </source>
</reference>
<evidence type="ECO:0000313" key="7">
    <source>
        <dbReference type="Proteomes" id="UP000572051"/>
    </source>
</evidence>
<comment type="caution">
    <text evidence="6">The sequence shown here is derived from an EMBL/GenBank/DDBJ whole genome shotgun (WGS) entry which is preliminary data.</text>
</comment>
<organism evidence="6 7">
    <name type="scientific">Nocardiopsis aegyptia</name>
    <dbReference type="NCBI Taxonomy" id="220378"/>
    <lineage>
        <taxon>Bacteria</taxon>
        <taxon>Bacillati</taxon>
        <taxon>Actinomycetota</taxon>
        <taxon>Actinomycetes</taxon>
        <taxon>Streptosporangiales</taxon>
        <taxon>Nocardiopsidaceae</taxon>
        <taxon>Nocardiopsis</taxon>
    </lineage>
</organism>
<evidence type="ECO:0000259" key="5">
    <source>
        <dbReference type="SMART" id="SM00822"/>
    </source>
</evidence>
<dbReference type="AlphaFoldDB" id="A0A7Z0EJA8"/>
<dbReference type="GO" id="GO:0016491">
    <property type="term" value="F:oxidoreductase activity"/>
    <property type="evidence" value="ECO:0007669"/>
    <property type="project" value="UniProtKB-KW"/>
</dbReference>
<dbReference type="InterPro" id="IPR057326">
    <property type="entry name" value="KR_dom"/>
</dbReference>
<dbReference type="PRINTS" id="PR00080">
    <property type="entry name" value="SDRFAMILY"/>
</dbReference>
<dbReference type="InterPro" id="IPR002347">
    <property type="entry name" value="SDR_fam"/>
</dbReference>
<evidence type="ECO:0000256" key="3">
    <source>
        <dbReference type="RuleBase" id="RU000363"/>
    </source>
</evidence>
<feature type="region of interest" description="Disordered" evidence="4">
    <location>
        <begin position="359"/>
        <end position="387"/>
    </location>
</feature>
<comment type="similarity">
    <text evidence="1 3">Belongs to the short-chain dehydrogenases/reductases (SDR) family.</text>
</comment>
<dbReference type="SMART" id="SM00822">
    <property type="entry name" value="PKS_KR"/>
    <property type="match status" value="1"/>
</dbReference>
<dbReference type="PANTHER" id="PTHR44196:SF1">
    <property type="entry name" value="DEHYDROGENASE_REDUCTASE SDR FAMILY MEMBER 7B"/>
    <property type="match status" value="1"/>
</dbReference>
<evidence type="ECO:0000256" key="1">
    <source>
        <dbReference type="ARBA" id="ARBA00006484"/>
    </source>
</evidence>
<dbReference type="InterPro" id="IPR036291">
    <property type="entry name" value="NAD(P)-bd_dom_sf"/>
</dbReference>
<dbReference type="Pfam" id="PF00106">
    <property type="entry name" value="adh_short"/>
    <property type="match status" value="1"/>
</dbReference>
<dbReference type="EMBL" id="JACCFS010000001">
    <property type="protein sequence ID" value="NYJ33128.1"/>
    <property type="molecule type" value="Genomic_DNA"/>
</dbReference>
<keyword evidence="2" id="KW-0560">Oxidoreductase</keyword>
<dbReference type="GO" id="GO:0016020">
    <property type="term" value="C:membrane"/>
    <property type="evidence" value="ECO:0007669"/>
    <property type="project" value="TreeGrafter"/>
</dbReference>
<dbReference type="SUPFAM" id="SSF51735">
    <property type="entry name" value="NAD(P)-binding Rossmann-fold domains"/>
    <property type="match status" value="1"/>
</dbReference>
<protein>
    <submittedName>
        <fullName evidence="6">NAD(P)-dependent dehydrogenase (Short-subunit alcohol dehydrogenase family)</fullName>
    </submittedName>
</protein>
<gene>
    <name evidence="6" type="ORF">HNR10_001009</name>
</gene>
<dbReference type="PRINTS" id="PR00081">
    <property type="entry name" value="GDHRDH"/>
</dbReference>